<dbReference type="SUPFAM" id="SSF52980">
    <property type="entry name" value="Restriction endonuclease-like"/>
    <property type="match status" value="1"/>
</dbReference>
<dbReference type="InterPro" id="IPR011335">
    <property type="entry name" value="Restrct_endonuc-II-like"/>
</dbReference>
<proteinExistence type="predicted"/>
<comment type="caution">
    <text evidence="1">The sequence shown here is derived from an EMBL/GenBank/DDBJ whole genome shotgun (WGS) entry which is preliminary data.</text>
</comment>
<keyword evidence="2" id="KW-1185">Reference proteome</keyword>
<dbReference type="Proteomes" id="UP001501004">
    <property type="component" value="Unassembled WGS sequence"/>
</dbReference>
<organism evidence="1 2">
    <name type="scientific">Leifsonella bigeumensis</name>
    <dbReference type="NCBI Taxonomy" id="433643"/>
    <lineage>
        <taxon>Bacteria</taxon>
        <taxon>Bacillati</taxon>
        <taxon>Actinomycetota</taxon>
        <taxon>Actinomycetes</taxon>
        <taxon>Micrococcales</taxon>
        <taxon>Microbacteriaceae</taxon>
        <taxon>Leifsonella</taxon>
    </lineage>
</organism>
<name>A0ABP7F153_9MICO</name>
<accession>A0ABP7F153</accession>
<evidence type="ECO:0008006" key="3">
    <source>
        <dbReference type="Google" id="ProtNLM"/>
    </source>
</evidence>
<sequence>MSGRVVFSHATAAHIHGFYLPSRLATDLTLHVATAAPGYRPRTRGVRGHLMPEGRVELATVDDLVTTAPLDTWCMLASSLSLDQTVVIADQLMERQHPVATLAELSRAARAHTGRHGAKQLRAALPLARARTDSPKETELRLVIVRAGLPEPLINHPVLNRFGVELRLGDLVYPQLRVLVEYDGWRHRDDSRQFERDIDRLSEAVEDGWYVVRIHKGMLGANAQVAVHHVRAALLAQGWRP</sequence>
<evidence type="ECO:0000313" key="1">
    <source>
        <dbReference type="EMBL" id="GAA3728726.1"/>
    </source>
</evidence>
<gene>
    <name evidence="1" type="ORF">GCM10022239_01850</name>
</gene>
<reference evidence="2" key="1">
    <citation type="journal article" date="2019" name="Int. J. Syst. Evol. Microbiol.">
        <title>The Global Catalogue of Microorganisms (GCM) 10K type strain sequencing project: providing services to taxonomists for standard genome sequencing and annotation.</title>
        <authorList>
            <consortium name="The Broad Institute Genomics Platform"/>
            <consortium name="The Broad Institute Genome Sequencing Center for Infectious Disease"/>
            <person name="Wu L."/>
            <person name="Ma J."/>
        </authorList>
    </citation>
    <scope>NUCLEOTIDE SEQUENCE [LARGE SCALE GENOMIC DNA]</scope>
    <source>
        <strain evidence="2">JCM 16949</strain>
    </source>
</reference>
<evidence type="ECO:0000313" key="2">
    <source>
        <dbReference type="Proteomes" id="UP001501004"/>
    </source>
</evidence>
<protein>
    <recommendedName>
        <fullName evidence="3">DUF559 domain-containing protein</fullName>
    </recommendedName>
</protein>
<dbReference type="EMBL" id="BAABAE010000001">
    <property type="protein sequence ID" value="GAA3728726.1"/>
    <property type="molecule type" value="Genomic_DNA"/>
</dbReference>